<dbReference type="EMBL" id="LDAU01000078">
    <property type="protein sequence ID" value="KRX07908.1"/>
    <property type="molecule type" value="Genomic_DNA"/>
</dbReference>
<feature type="region of interest" description="Disordered" evidence="1">
    <location>
        <begin position="18"/>
        <end position="42"/>
    </location>
</feature>
<feature type="compositionally biased region" description="Low complexity" evidence="1">
    <location>
        <begin position="901"/>
        <end position="914"/>
    </location>
</feature>
<feature type="compositionally biased region" description="Low complexity" evidence="1">
    <location>
        <begin position="291"/>
        <end position="304"/>
    </location>
</feature>
<reference evidence="2 3" key="1">
    <citation type="journal article" date="2015" name="Sci. Rep.">
        <title>Genome of the facultative scuticociliatosis pathogen Pseudocohnilembus persalinus provides insight into its virulence through horizontal gene transfer.</title>
        <authorList>
            <person name="Xiong J."/>
            <person name="Wang G."/>
            <person name="Cheng J."/>
            <person name="Tian M."/>
            <person name="Pan X."/>
            <person name="Warren A."/>
            <person name="Jiang C."/>
            <person name="Yuan D."/>
            <person name="Miao W."/>
        </authorList>
    </citation>
    <scope>NUCLEOTIDE SEQUENCE [LARGE SCALE GENOMIC DNA]</scope>
    <source>
        <strain evidence="2">36N120E</strain>
    </source>
</reference>
<feature type="compositionally biased region" description="Low complexity" evidence="1">
    <location>
        <begin position="232"/>
        <end position="252"/>
    </location>
</feature>
<evidence type="ECO:0000256" key="1">
    <source>
        <dbReference type="SAM" id="MobiDB-lite"/>
    </source>
</evidence>
<feature type="compositionally biased region" description="Low complexity" evidence="1">
    <location>
        <begin position="451"/>
        <end position="476"/>
    </location>
</feature>
<evidence type="ECO:0000313" key="2">
    <source>
        <dbReference type="EMBL" id="KRX07908.1"/>
    </source>
</evidence>
<proteinExistence type="predicted"/>
<feature type="region of interest" description="Disordered" evidence="1">
    <location>
        <begin position="289"/>
        <end position="310"/>
    </location>
</feature>
<evidence type="ECO:0000313" key="3">
    <source>
        <dbReference type="Proteomes" id="UP000054937"/>
    </source>
</evidence>
<accession>A0A0V0R065</accession>
<feature type="compositionally biased region" description="Basic and acidic residues" evidence="1">
    <location>
        <begin position="253"/>
        <end position="262"/>
    </location>
</feature>
<feature type="region of interest" description="Disordered" evidence="1">
    <location>
        <begin position="232"/>
        <end position="264"/>
    </location>
</feature>
<dbReference type="OMA" id="DHINEIM"/>
<comment type="caution">
    <text evidence="2">The sequence shown here is derived from an EMBL/GenBank/DDBJ whole genome shotgun (WGS) entry which is preliminary data.</text>
</comment>
<dbReference type="InParanoid" id="A0A0V0R065"/>
<dbReference type="OrthoDB" id="304065at2759"/>
<gene>
    <name evidence="2" type="ORF">PPERSA_10296</name>
</gene>
<name>A0A0V0R065_PSEPJ</name>
<dbReference type="Proteomes" id="UP000054937">
    <property type="component" value="Unassembled WGS sequence"/>
</dbReference>
<feature type="compositionally biased region" description="Polar residues" evidence="1">
    <location>
        <begin position="915"/>
        <end position="933"/>
    </location>
</feature>
<keyword evidence="3" id="KW-1185">Reference proteome</keyword>
<protein>
    <submittedName>
        <fullName evidence="2">Uncharacterized protein</fullName>
    </submittedName>
</protein>
<feature type="region of interest" description="Disordered" evidence="1">
    <location>
        <begin position="429"/>
        <end position="476"/>
    </location>
</feature>
<sequence length="1519" mass="177830">MEDNLNQIYNINSKKSSKNTLETFGNQDQSHASIQSSNSQNLTFSQNLESSLSNQNSLLQSHQKLNSQQQQYQKKQKQNYLSEPISENHSKNFEKEQNKSLNLKNQSNFNQTQNEALLAFQKQKEQLAQLSKQLFSNTNSNYSSKNQDNFQSFKQQNQDNSVFSSVSSSNNKKQNQNFQEINQNLENTIQQKQIQQQQKQKQQQLQQLEENSVSQHLSKYQELLNQIQSKNSNYSSQSNSQLSSNIQSSQKDFQSKDSHNDLAESQQSFEKDLNEKLMQIETKRKNQYSELQNSQNTKNNNNLSPIKPGGIITSKQINQLKKPNNYQNSQIMNSAGKIIKATQNQTQNQNQYLNQNQQSKLNQGQKYSPGNNNQEFQQQNLDETQDSYVSGFTDESDIQQNKQKYMQQLQKIQDEEKQYLEKIKQIKKQQEENQQNVPYNQQEEEKEYSYDEMSQQQYQQQLDNSQNNTSNNNQNIMNKSQNTQLQQQDGSYIQEQDFLHHQSQIYLNNSMQQEFQNQQQLQSYISSQLKDPLTPQKESDYKISENNYRQQQPKDIQNEDFKLNFKKQNNNNSNNSFLLSEIHQQQNQSENQNQNKNFTEQSQISNQEMIADQETRDFLDKYFPESSYVQSEDYLQQISSLEFTSKILKEFPELLKKYGDLNSEDSNLFLTQFLSCIQNNFTTNDENVISLNALDLQTRQIGFTKKIIQLVQEVEQMIKLQEKIENQNKSQQSLEISSHIQNELLSIKEMLDNKKQNLQEQEKKLLFREKEIQQREKKLKEILRKEKEQLQKVLEDVGKERLTQVTKRVNMLERNLTNKIKLLENKSKEIKQLKSQKITTDEKQKAKIAGLQKNSDFLQAKCQDLEKKMQKEKEENLILQNKIEALNKRIVFLEQKNKQQIKSQNQNQNQHLNQDSLFSPQSKSNNMDNFNSNYEYEDSLRTGQKNNKLLIQESPIKSDFIEQQDNIISQNLNDTNFQDQTISEIRSAFKAEIPANNFSLGKKKKKKSTISSGITGPGGVTGEESKVLLNIVYHLVNGLKQTLPILFGSFLNNQGINHLANKQNYNNNNQESSYYENQNQNNILPNNILNNQDESILQLQNRSLMIADESFAYAQQFTKFDIGELFFPNFNNIVTSLIDVLPIVLTKPTISTRNLNQLIELLFKLIFFSYKFENPHLNLNNDKQTIINPEVLQVFQKQRNNNQDHINEIMSGNQNSKQIVFNPITQFWKKKIKIPKSKEKQQSKLSQISQKLQVQNVYNLQNYQVFQIFQDESIQQSLIQIFKQYIELSQAQLNTTINGQDKNNDQKQQKDENELITEINFNDNENIDPKSQQINKQIENLKYIVQNRIHLNILIILLAIEGKDIIFSLKQLKNDLCSENDILNDYARKQMILIQIVYLILSKAIQLKKDQNIALVVSELLIMFSQNGGHYSLFIQEICKQDNLRLLLDFMEIFIDRNDIMEKLAVILQRISFHNSESLKQKINKRHIKTLQNKLESISNAKGQEFLASNIQAFLNNIE</sequence>
<feature type="region of interest" description="Disordered" evidence="1">
    <location>
        <begin position="901"/>
        <end position="933"/>
    </location>
</feature>
<organism evidence="2 3">
    <name type="scientific">Pseudocohnilembus persalinus</name>
    <name type="common">Ciliate</name>
    <dbReference type="NCBI Taxonomy" id="266149"/>
    <lineage>
        <taxon>Eukaryota</taxon>
        <taxon>Sar</taxon>
        <taxon>Alveolata</taxon>
        <taxon>Ciliophora</taxon>
        <taxon>Intramacronucleata</taxon>
        <taxon>Oligohymenophorea</taxon>
        <taxon>Scuticociliatia</taxon>
        <taxon>Philasterida</taxon>
        <taxon>Pseudocohnilembidae</taxon>
        <taxon>Pseudocohnilembus</taxon>
    </lineage>
</organism>